<keyword evidence="1" id="KW-0812">Transmembrane</keyword>
<evidence type="ECO:0000313" key="2">
    <source>
        <dbReference type="EMBL" id="KJL27666.1"/>
    </source>
</evidence>
<dbReference type="AlphaFoldDB" id="A0A0F0L7Y1"/>
<evidence type="ECO:0000313" key="3">
    <source>
        <dbReference type="Proteomes" id="UP000033640"/>
    </source>
</evidence>
<organism evidence="2 3">
    <name type="scientific">Microbacterium oxydans</name>
    <dbReference type="NCBI Taxonomy" id="82380"/>
    <lineage>
        <taxon>Bacteria</taxon>
        <taxon>Bacillati</taxon>
        <taxon>Actinomycetota</taxon>
        <taxon>Actinomycetes</taxon>
        <taxon>Micrococcales</taxon>
        <taxon>Microbacteriaceae</taxon>
        <taxon>Microbacterium</taxon>
    </lineage>
</organism>
<dbReference type="OrthoDB" id="9918672at2"/>
<feature type="transmembrane region" description="Helical" evidence="1">
    <location>
        <begin position="7"/>
        <end position="27"/>
    </location>
</feature>
<feature type="transmembrane region" description="Helical" evidence="1">
    <location>
        <begin position="47"/>
        <end position="66"/>
    </location>
</feature>
<comment type="caution">
    <text evidence="2">The sequence shown here is derived from an EMBL/GenBank/DDBJ whole genome shotgun (WGS) entry which is preliminary data.</text>
</comment>
<protein>
    <submittedName>
        <fullName evidence="2">Uncharacterized protein</fullName>
    </submittedName>
</protein>
<gene>
    <name evidence="2" type="ORF">RS83_02718</name>
</gene>
<dbReference type="RefSeq" id="WP_045280050.1">
    <property type="nucleotide sequence ID" value="NZ_JYIW01000026.1"/>
</dbReference>
<dbReference type="PATRIC" id="fig|82380.11.peg.2755"/>
<accession>A0A0F0L7Y1</accession>
<dbReference type="Proteomes" id="UP000033640">
    <property type="component" value="Unassembled WGS sequence"/>
</dbReference>
<reference evidence="2 3" key="1">
    <citation type="submission" date="2015-02" db="EMBL/GenBank/DDBJ databases">
        <title>Draft genome sequences of ten Microbacterium spp. with emphasis on heavy metal contaminated environments.</title>
        <authorList>
            <person name="Corretto E."/>
        </authorList>
    </citation>
    <scope>NUCLEOTIDE SEQUENCE [LARGE SCALE GENOMIC DNA]</scope>
    <source>
        <strain evidence="2 3">BEL4b</strain>
    </source>
</reference>
<keyword evidence="1" id="KW-0472">Membrane</keyword>
<sequence>MRTSTAWFLIAAMTAVSVASLALLMAYRFDVPLVSPAPPTPDYGIQALVAGISIAAALAGGVGAGLRASKREHDRRRIVGWTAVALFLGTVLGTVLAFVLSAR</sequence>
<name>A0A0F0L7Y1_9MICO</name>
<keyword evidence="1" id="KW-1133">Transmembrane helix</keyword>
<dbReference type="EMBL" id="JYIW01000026">
    <property type="protein sequence ID" value="KJL27666.1"/>
    <property type="molecule type" value="Genomic_DNA"/>
</dbReference>
<evidence type="ECO:0000256" key="1">
    <source>
        <dbReference type="SAM" id="Phobius"/>
    </source>
</evidence>
<proteinExistence type="predicted"/>
<feature type="transmembrane region" description="Helical" evidence="1">
    <location>
        <begin position="78"/>
        <end position="100"/>
    </location>
</feature>